<dbReference type="AlphaFoldDB" id="A0A4C1U5D8"/>
<keyword evidence="1" id="KW-0732">Signal</keyword>
<evidence type="ECO:0000313" key="3">
    <source>
        <dbReference type="Proteomes" id="UP000299102"/>
    </source>
</evidence>
<evidence type="ECO:0000313" key="2">
    <source>
        <dbReference type="EMBL" id="GBP21572.1"/>
    </source>
</evidence>
<reference evidence="2 3" key="1">
    <citation type="journal article" date="2019" name="Commun. Biol.">
        <title>The bagworm genome reveals a unique fibroin gene that provides high tensile strength.</title>
        <authorList>
            <person name="Kono N."/>
            <person name="Nakamura H."/>
            <person name="Ohtoshi R."/>
            <person name="Tomita M."/>
            <person name="Numata K."/>
            <person name="Arakawa K."/>
        </authorList>
    </citation>
    <scope>NUCLEOTIDE SEQUENCE [LARGE SCALE GENOMIC DNA]</scope>
</reference>
<keyword evidence="3" id="KW-1185">Reference proteome</keyword>
<comment type="caution">
    <text evidence="2">The sequence shown here is derived from an EMBL/GenBank/DDBJ whole genome shotgun (WGS) entry which is preliminary data.</text>
</comment>
<dbReference type="Proteomes" id="UP000299102">
    <property type="component" value="Unassembled WGS sequence"/>
</dbReference>
<evidence type="ECO:0000256" key="1">
    <source>
        <dbReference type="SAM" id="SignalP"/>
    </source>
</evidence>
<organism evidence="2 3">
    <name type="scientific">Eumeta variegata</name>
    <name type="common">Bagworm moth</name>
    <name type="synonym">Eumeta japonica</name>
    <dbReference type="NCBI Taxonomy" id="151549"/>
    <lineage>
        <taxon>Eukaryota</taxon>
        <taxon>Metazoa</taxon>
        <taxon>Ecdysozoa</taxon>
        <taxon>Arthropoda</taxon>
        <taxon>Hexapoda</taxon>
        <taxon>Insecta</taxon>
        <taxon>Pterygota</taxon>
        <taxon>Neoptera</taxon>
        <taxon>Endopterygota</taxon>
        <taxon>Lepidoptera</taxon>
        <taxon>Glossata</taxon>
        <taxon>Ditrysia</taxon>
        <taxon>Tineoidea</taxon>
        <taxon>Psychidae</taxon>
        <taxon>Oiketicinae</taxon>
        <taxon>Eumeta</taxon>
    </lineage>
</organism>
<accession>A0A4C1U5D8</accession>
<name>A0A4C1U5D8_EUMVA</name>
<sequence>MVFPWLFISTLVVWGIGGASGPPELSLIERNSGTESSTARPYRSLIYNYAQCGYKTDTVSLQKNIEKTYGASNSDVGSKDKDFSQYAGLDEWRSMVVNARRIES</sequence>
<dbReference type="EMBL" id="BGZK01000130">
    <property type="protein sequence ID" value="GBP21572.1"/>
    <property type="molecule type" value="Genomic_DNA"/>
</dbReference>
<feature type="signal peptide" evidence="1">
    <location>
        <begin position="1"/>
        <end position="21"/>
    </location>
</feature>
<proteinExistence type="predicted"/>
<protein>
    <submittedName>
        <fullName evidence="2">Uncharacterized protein</fullName>
    </submittedName>
</protein>
<gene>
    <name evidence="2" type="ORF">EVAR_9757_1</name>
</gene>
<feature type="chain" id="PRO_5020030467" evidence="1">
    <location>
        <begin position="22"/>
        <end position="104"/>
    </location>
</feature>